<gene>
    <name evidence="1" type="ORF">NWFMUON74_58470</name>
</gene>
<proteinExistence type="predicted"/>
<dbReference type="EMBL" id="AP023396">
    <property type="protein sequence ID" value="BCK58075.1"/>
    <property type="molecule type" value="Genomic_DNA"/>
</dbReference>
<organism evidence="1 2">
    <name type="scientific">Nocardia wallacei</name>
    <dbReference type="NCBI Taxonomy" id="480035"/>
    <lineage>
        <taxon>Bacteria</taxon>
        <taxon>Bacillati</taxon>
        <taxon>Actinomycetota</taxon>
        <taxon>Actinomycetes</taxon>
        <taxon>Mycobacteriales</taxon>
        <taxon>Nocardiaceae</taxon>
        <taxon>Nocardia</taxon>
    </lineage>
</organism>
<evidence type="ECO:0000313" key="1">
    <source>
        <dbReference type="EMBL" id="BCK58075.1"/>
    </source>
</evidence>
<evidence type="ECO:0000313" key="2">
    <source>
        <dbReference type="Proteomes" id="UP000516173"/>
    </source>
</evidence>
<name>A0A7G1KS62_9NOCA</name>
<dbReference type="Proteomes" id="UP000516173">
    <property type="component" value="Chromosome"/>
</dbReference>
<keyword evidence="2" id="KW-1185">Reference proteome</keyword>
<sequence>MHTVGMTALPRATRATDRDSVALIGAPKDTVHFEFRVSDPQRLTKVREALARIHADRH</sequence>
<dbReference type="AlphaFoldDB" id="A0A7G1KS62"/>
<reference evidence="1 2" key="1">
    <citation type="submission" date="2020-08" db="EMBL/GenBank/DDBJ databases">
        <title>Genome Sequencing of Nocardia wallacei strain FMUON74 and assembly.</title>
        <authorList>
            <person name="Toyokawa M."/>
            <person name="Uesaka K."/>
        </authorList>
    </citation>
    <scope>NUCLEOTIDE SEQUENCE [LARGE SCALE GENOMIC DNA]</scope>
    <source>
        <strain evidence="1 2">FMUON74</strain>
    </source>
</reference>
<dbReference type="KEGG" id="nwl:NWFMUON74_58470"/>
<protein>
    <submittedName>
        <fullName evidence="1">Uncharacterized protein</fullName>
    </submittedName>
</protein>
<accession>A0A7G1KS62</accession>